<feature type="domain" description="DUF3347" evidence="5">
    <location>
        <begin position="433"/>
        <end position="523"/>
    </location>
</feature>
<dbReference type="Pfam" id="PF25954">
    <property type="entry name" value="Beta-barrel_RND_2"/>
    <property type="match status" value="1"/>
</dbReference>
<feature type="domain" description="CusB-like barrel-sandwich hybrid" evidence="8">
    <location>
        <begin position="128"/>
        <end position="245"/>
    </location>
</feature>
<evidence type="ECO:0000313" key="11">
    <source>
        <dbReference type="EMBL" id="TXK37890.1"/>
    </source>
</evidence>
<evidence type="ECO:0000256" key="3">
    <source>
        <dbReference type="SAM" id="MobiDB-lite"/>
    </source>
</evidence>
<dbReference type="GO" id="GO:0030288">
    <property type="term" value="C:outer membrane-bounded periplasmic space"/>
    <property type="evidence" value="ECO:0007669"/>
    <property type="project" value="TreeGrafter"/>
</dbReference>
<dbReference type="RefSeq" id="WP_147922501.1">
    <property type="nucleotide sequence ID" value="NZ_VRTY01000055.1"/>
</dbReference>
<evidence type="ECO:0000259" key="9">
    <source>
        <dbReference type="Pfam" id="PF25954"/>
    </source>
</evidence>
<proteinExistence type="inferred from homology"/>
<feature type="domain" description="CusB-like three alpha-helical bundle" evidence="7">
    <location>
        <begin position="163"/>
        <end position="209"/>
    </location>
</feature>
<dbReference type="GO" id="GO:0022857">
    <property type="term" value="F:transmembrane transporter activity"/>
    <property type="evidence" value="ECO:0007669"/>
    <property type="project" value="InterPro"/>
</dbReference>
<keyword evidence="2" id="KW-0813">Transport</keyword>
<dbReference type="PANTHER" id="PTHR30097:SF4">
    <property type="entry name" value="SLR6042 PROTEIN"/>
    <property type="match status" value="1"/>
</dbReference>
<feature type="domain" description="CusB-like beta-barrel" evidence="9">
    <location>
        <begin position="250"/>
        <end position="327"/>
    </location>
</feature>
<comment type="caution">
    <text evidence="11">The sequence shown here is derived from an EMBL/GenBank/DDBJ whole genome shotgun (WGS) entry which is preliminary data.</text>
</comment>
<dbReference type="Pfam" id="PF25919">
    <property type="entry name" value="BSH_CusB"/>
    <property type="match status" value="1"/>
</dbReference>
<dbReference type="InterPro" id="IPR058790">
    <property type="entry name" value="BSH_CusB"/>
</dbReference>
<dbReference type="PANTHER" id="PTHR30097">
    <property type="entry name" value="CATION EFFLUX SYSTEM PROTEIN CUSB"/>
    <property type="match status" value="1"/>
</dbReference>
<reference evidence="11 12" key="1">
    <citation type="submission" date="2019-08" db="EMBL/GenBank/DDBJ databases">
        <authorList>
            <person name="Shi S."/>
        </authorList>
    </citation>
    <scope>NUCLEOTIDE SEQUENCE [LARGE SCALE GENOMIC DNA]</scope>
    <source>
        <strain evidence="11 12">GY10130</strain>
    </source>
</reference>
<feature type="domain" description="Heavy metal binding" evidence="6">
    <location>
        <begin position="47"/>
        <end position="73"/>
    </location>
</feature>
<dbReference type="Pfam" id="PF25869">
    <property type="entry name" value="3HB_CusB"/>
    <property type="match status" value="1"/>
</dbReference>
<dbReference type="Proteomes" id="UP000321926">
    <property type="component" value="Unassembled WGS sequence"/>
</dbReference>
<dbReference type="InterPro" id="IPR045800">
    <property type="entry name" value="HMBD"/>
</dbReference>
<dbReference type="GO" id="GO:0015679">
    <property type="term" value="P:plasma membrane copper ion transport"/>
    <property type="evidence" value="ECO:0007669"/>
    <property type="project" value="TreeGrafter"/>
</dbReference>
<dbReference type="PROSITE" id="PS51450">
    <property type="entry name" value="LRR"/>
    <property type="match status" value="1"/>
</dbReference>
<evidence type="ECO:0000259" key="8">
    <source>
        <dbReference type="Pfam" id="PF25919"/>
    </source>
</evidence>
<sequence>MTARNKTYVTYILIALAGLGLGWLLFGRGGSEAKHDHTAEAAGNHQYTCSMHPQIRQEGPGKCPICGMDLIPVVAGGRSAAQANPYVLEMTPEAVALANIQTTVVGTGSTANELALSGTIQQNEQNLSAITARFPGRVERLYVNSLGQPVRKGERLASLYSPELISAQRELQEAARSRELMPELYEASKTKLRLLGLTNNQIQRIESTNELITSFDIYANASGVVTERLVATGDYVNTGSTLFTVSNLGTVWVTLDAYESNLGQVQEGAPLTFTVAGIPGKEFSGKIQFITPTLNSGTRAVQVRAEVLNPNNQFRPGMFVNATIRTAASTESTGLNIPRTAVLWTGKRSVVYVKNGQQEHPSFEMREVTLGPLSGESYAIEAGLSAGEEVVTNGVFAVDGAAQLSGNYSMMTSPTSRTASVPAAFQSQFSKLVERYFLLKNALVASNMPAARTAAGNFLLALEQVDMALLDEETHTRWIKLLPALTQNAEAIQKLQDLEKQRIAFSPLSNYLIEAVELFGVQEHVAYKQSCPMADNDAGAFWLSEQKEIRNPYFGKSMLGCGDTQKTYQPTKLPAAENPQKPTSQQHVH</sequence>
<keyword evidence="4" id="KW-0472">Membrane</keyword>
<accession>A0A5C8JHU2</accession>
<organism evidence="11 12">
    <name type="scientific">Pontibacter qinzhouensis</name>
    <dbReference type="NCBI Taxonomy" id="2603253"/>
    <lineage>
        <taxon>Bacteria</taxon>
        <taxon>Pseudomonadati</taxon>
        <taxon>Bacteroidota</taxon>
        <taxon>Cytophagia</taxon>
        <taxon>Cytophagales</taxon>
        <taxon>Hymenobacteraceae</taxon>
        <taxon>Pontibacter</taxon>
    </lineage>
</organism>
<evidence type="ECO:0000256" key="2">
    <source>
        <dbReference type="ARBA" id="ARBA00022448"/>
    </source>
</evidence>
<protein>
    <submittedName>
        <fullName evidence="11">Efflux RND transporter periplasmic adaptor subunit</fullName>
    </submittedName>
</protein>
<dbReference type="Gene3D" id="2.40.420.20">
    <property type="match status" value="1"/>
</dbReference>
<dbReference type="InterPro" id="IPR001611">
    <property type="entry name" value="Leu-rich_rpt"/>
</dbReference>
<dbReference type="AlphaFoldDB" id="A0A5C8JHU2"/>
<dbReference type="Pfam" id="PF11827">
    <property type="entry name" value="DUF3347"/>
    <property type="match status" value="1"/>
</dbReference>
<feature type="region of interest" description="Disordered" evidence="3">
    <location>
        <begin position="566"/>
        <end position="589"/>
    </location>
</feature>
<dbReference type="GO" id="GO:0016020">
    <property type="term" value="C:membrane"/>
    <property type="evidence" value="ECO:0007669"/>
    <property type="project" value="InterPro"/>
</dbReference>
<dbReference type="FunFam" id="2.40.30.170:FF:000010">
    <property type="entry name" value="Efflux RND transporter periplasmic adaptor subunit"/>
    <property type="match status" value="1"/>
</dbReference>
<dbReference type="NCBIfam" id="TIGR01730">
    <property type="entry name" value="RND_mfp"/>
    <property type="match status" value="1"/>
</dbReference>
<evidence type="ECO:0000256" key="1">
    <source>
        <dbReference type="ARBA" id="ARBA00009477"/>
    </source>
</evidence>
<feature type="transmembrane region" description="Helical" evidence="4">
    <location>
        <begin position="7"/>
        <end position="26"/>
    </location>
</feature>
<keyword evidence="4" id="KW-1133">Transmembrane helix</keyword>
<dbReference type="GO" id="GO:0060003">
    <property type="term" value="P:copper ion export"/>
    <property type="evidence" value="ECO:0007669"/>
    <property type="project" value="TreeGrafter"/>
</dbReference>
<dbReference type="Gene3D" id="2.40.30.170">
    <property type="match status" value="1"/>
</dbReference>
<keyword evidence="4" id="KW-0812">Transmembrane</keyword>
<comment type="similarity">
    <text evidence="1">Belongs to the membrane fusion protein (MFP) (TC 8.A.1) family.</text>
</comment>
<dbReference type="SUPFAM" id="SSF111369">
    <property type="entry name" value="HlyD-like secretion proteins"/>
    <property type="match status" value="1"/>
</dbReference>
<dbReference type="Pfam" id="PF19335">
    <property type="entry name" value="HMBD"/>
    <property type="match status" value="1"/>
</dbReference>
<feature type="compositionally biased region" description="Polar residues" evidence="3">
    <location>
        <begin position="580"/>
        <end position="589"/>
    </location>
</feature>
<evidence type="ECO:0000259" key="5">
    <source>
        <dbReference type="Pfam" id="PF11827"/>
    </source>
</evidence>
<dbReference type="InterPro" id="IPR058791">
    <property type="entry name" value="3HB_CusB"/>
</dbReference>
<evidence type="ECO:0000259" key="7">
    <source>
        <dbReference type="Pfam" id="PF25869"/>
    </source>
</evidence>
<dbReference type="InterPro" id="IPR021782">
    <property type="entry name" value="DUF3347"/>
</dbReference>
<dbReference type="OrthoDB" id="9806939at2"/>
<dbReference type="EMBL" id="VRTY01000055">
    <property type="protein sequence ID" value="TXK37890.1"/>
    <property type="molecule type" value="Genomic_DNA"/>
</dbReference>
<dbReference type="InterPro" id="IPR006143">
    <property type="entry name" value="RND_pump_MFP"/>
</dbReference>
<evidence type="ECO:0000313" key="12">
    <source>
        <dbReference type="Proteomes" id="UP000321926"/>
    </source>
</evidence>
<keyword evidence="12" id="KW-1185">Reference proteome</keyword>
<dbReference type="GO" id="GO:0046914">
    <property type="term" value="F:transition metal ion binding"/>
    <property type="evidence" value="ECO:0007669"/>
    <property type="project" value="TreeGrafter"/>
</dbReference>
<feature type="domain" description="CzcB-like C-terminal circularly permuted SH3-like" evidence="10">
    <location>
        <begin position="336"/>
        <end position="398"/>
    </location>
</feature>
<evidence type="ECO:0000259" key="6">
    <source>
        <dbReference type="Pfam" id="PF19335"/>
    </source>
</evidence>
<gene>
    <name evidence="11" type="ORF">FVR03_14605</name>
</gene>
<dbReference type="InterPro" id="IPR051909">
    <property type="entry name" value="MFP_Cation_Efflux"/>
</dbReference>
<evidence type="ECO:0000259" key="10">
    <source>
        <dbReference type="Pfam" id="PF25975"/>
    </source>
</evidence>
<dbReference type="Pfam" id="PF25975">
    <property type="entry name" value="CzcB_C"/>
    <property type="match status" value="1"/>
</dbReference>
<dbReference type="InterPro" id="IPR058792">
    <property type="entry name" value="Beta-barrel_RND_2"/>
</dbReference>
<evidence type="ECO:0000256" key="4">
    <source>
        <dbReference type="SAM" id="Phobius"/>
    </source>
</evidence>
<name>A0A5C8JHU2_9BACT</name>
<dbReference type="InterPro" id="IPR058649">
    <property type="entry name" value="CzcB_C"/>
</dbReference>